<evidence type="ECO:0000313" key="21">
    <source>
        <dbReference type="EMBL" id="SSX03350.1"/>
    </source>
</evidence>
<dbReference type="CDD" id="cd18793">
    <property type="entry name" value="SF2_C_SNF"/>
    <property type="match status" value="1"/>
</dbReference>
<accession>A0A336M061</accession>
<dbReference type="SMART" id="SM00490">
    <property type="entry name" value="HELICc"/>
    <property type="match status" value="1"/>
</dbReference>
<evidence type="ECO:0000256" key="6">
    <source>
        <dbReference type="ARBA" id="ARBA00022741"/>
    </source>
</evidence>
<evidence type="ECO:0000256" key="2">
    <source>
        <dbReference type="ARBA" id="ARBA00011467"/>
    </source>
</evidence>
<dbReference type="FunFam" id="3.40.50.300:FF:000332">
    <property type="entry name" value="DNA repair and recombination protein RAD54-like"/>
    <property type="match status" value="1"/>
</dbReference>
<evidence type="ECO:0000256" key="17">
    <source>
        <dbReference type="ARBA" id="ARBA00029956"/>
    </source>
</evidence>
<dbReference type="GO" id="GO:0045003">
    <property type="term" value="P:double-strand break repair via synthesis-dependent strand annealing"/>
    <property type="evidence" value="ECO:0007669"/>
    <property type="project" value="TreeGrafter"/>
</dbReference>
<keyword evidence="9" id="KW-0378">Hydrolase</keyword>
<dbReference type="PANTHER" id="PTHR45629:SF7">
    <property type="entry name" value="DNA EXCISION REPAIR PROTEIN ERCC-6-RELATED"/>
    <property type="match status" value="1"/>
</dbReference>
<sequence length="896" mass="102162">MASVLEMENDHSDLSNQEIILPTASCRMACLTSINARLLKFVLQNQLRNDILTSNTTFEIHLVNKSLINLQQILYCSMISTFFPAVHLTLAVPSNIDLFLLAGYLDSFQYLFIRRSLAPSQIGSNNSQKTFKSPVLEEERKSRRCREKNDKDKFVEPPPKIKPSEHEAMIAKILCRKFHVPIPGYVPEHTNRHLGMRKSTVRRALHDPYACNALVLWTPPEISEHERVKLDPNKIQVHVVVDPVLGNILRPHQREGVKFMYECVTGAKGDFQGCIMADEMGLGKTLQCITLVWTLLRQSPNCRPEIIKAVIVCPSSLVKNWYNEFGKWLGTRVNCLAIDGNSKEQTTKSLEQFMANQGRSCSPVLIISYESFRMYSNILNESDVGIVLCDEGHRLKNCENQTYQALANIKTKKRLLLSGTPIQNDLTEYFSLLNFVNPGMLGTTQEFKRKFENPILRGQDANSTQEERAKANERLQELTSLVDKCMIRRTSSLLTKYLPIKFEMVICVKLSTLQQSIYKKFLESDAIRKTILDKNDSTKSTSTALSNITSLKKLCNHPDLIIDKIMEKSEGFENALPLLPPNYSSRELLPELSGKLLLLDTMLASIKMNTTDKIVLVSNYTQTLDLFEKLCRKRAYGYVRLDGTMTIKKRAKVVESFNSNDSKEFIFMLSSKAGGCGLNLIGANRLVMFDPDWNPANDEQAMARVWRDGQKKPCYIYRMLATGSIEEKIFQRQTHKKALSNTVVDSNEDGERHFTKDDLKDLFKLEDNVISDTHSIFKCTRCVNNIQVKLPPEDSDCTSDLSQWFHCSNNRGIPDEIIARSWDITRAISFVFHHRSSVVASESPKPEESIKCKEKVTYLSDDELFDEEKENDSDEDFVLSISFHFLVSWNPPKMPC</sequence>
<dbReference type="InterPro" id="IPR000330">
    <property type="entry name" value="SNF2_N"/>
</dbReference>
<evidence type="ECO:0000259" key="20">
    <source>
        <dbReference type="PROSITE" id="PS51194"/>
    </source>
</evidence>
<dbReference type="EMBL" id="UFQS01000376">
    <property type="protein sequence ID" value="SSX03350.1"/>
    <property type="molecule type" value="Genomic_DNA"/>
</dbReference>
<feature type="region of interest" description="Disordered" evidence="18">
    <location>
        <begin position="123"/>
        <end position="159"/>
    </location>
</feature>
<dbReference type="InterPro" id="IPR049730">
    <property type="entry name" value="SNF2/RAD54-like_C"/>
</dbReference>
<dbReference type="Pfam" id="PF00176">
    <property type="entry name" value="SNF2-rel_dom"/>
    <property type="match status" value="1"/>
</dbReference>
<dbReference type="VEuPathDB" id="VectorBase:CSON009478"/>
<dbReference type="GO" id="GO:0051301">
    <property type="term" value="P:cell division"/>
    <property type="evidence" value="ECO:0007669"/>
    <property type="project" value="UniProtKB-KW"/>
</dbReference>
<keyword evidence="4" id="KW-0597">Phosphoprotein</keyword>
<feature type="compositionally biased region" description="Basic and acidic residues" evidence="18">
    <location>
        <begin position="135"/>
        <end position="155"/>
    </location>
</feature>
<comment type="similarity">
    <text evidence="1">Belongs to the SNF2/RAD54 helicase family.</text>
</comment>
<dbReference type="GO" id="GO:0007131">
    <property type="term" value="P:reciprocal meiotic recombination"/>
    <property type="evidence" value="ECO:0007669"/>
    <property type="project" value="TreeGrafter"/>
</dbReference>
<dbReference type="InterPro" id="IPR001650">
    <property type="entry name" value="Helicase_C-like"/>
</dbReference>
<dbReference type="GO" id="GO:0003677">
    <property type="term" value="F:DNA binding"/>
    <property type="evidence" value="ECO:0007669"/>
    <property type="project" value="UniProtKB-KW"/>
</dbReference>
<evidence type="ECO:0000256" key="13">
    <source>
        <dbReference type="ARBA" id="ARBA00023204"/>
    </source>
</evidence>
<name>A0A336M061_CULSO</name>
<keyword evidence="5" id="KW-0132">Cell division</keyword>
<dbReference type="EMBL" id="UFQT01000376">
    <property type="protein sequence ID" value="SSX23716.1"/>
    <property type="molecule type" value="Genomic_DNA"/>
</dbReference>
<dbReference type="Gene3D" id="1.20.120.850">
    <property type="entry name" value="SWI2/SNF2 ATPases, N-terminal domain"/>
    <property type="match status" value="1"/>
</dbReference>
<keyword evidence="12" id="KW-0238">DNA-binding</keyword>
<dbReference type="SMART" id="SM00487">
    <property type="entry name" value="DEXDc"/>
    <property type="match status" value="1"/>
</dbReference>
<dbReference type="InterPro" id="IPR050496">
    <property type="entry name" value="SNF2_RAD54_helicase_repair"/>
</dbReference>
<dbReference type="PANTHER" id="PTHR45629">
    <property type="entry name" value="SNF2/RAD54 FAMILY MEMBER"/>
    <property type="match status" value="1"/>
</dbReference>
<evidence type="ECO:0000256" key="8">
    <source>
        <dbReference type="ARBA" id="ARBA00022776"/>
    </source>
</evidence>
<evidence type="ECO:0000256" key="12">
    <source>
        <dbReference type="ARBA" id="ARBA00023125"/>
    </source>
</evidence>
<evidence type="ECO:0000256" key="5">
    <source>
        <dbReference type="ARBA" id="ARBA00022618"/>
    </source>
</evidence>
<dbReference type="InterPro" id="IPR027417">
    <property type="entry name" value="P-loop_NTPase"/>
</dbReference>
<evidence type="ECO:0000256" key="9">
    <source>
        <dbReference type="ARBA" id="ARBA00022801"/>
    </source>
</evidence>
<comment type="function">
    <text evidence="16">Involved in mitotic DNA repair and meiotic recombination. Functions in the recombinational DNA repair pathway. Essential for interhomolog gene conversion (GC), but may have a less important role in intersister GC than spn-A/Rad51. In the presence of DNA, spn-A/Rad51 enhances the ATPase activity of okr/Rad54.</text>
</comment>
<keyword evidence="8" id="KW-0498">Mitosis</keyword>
<comment type="subunit">
    <text evidence="2">Interacts (via N-terminus) with spn-A/Rad51.</text>
</comment>
<feature type="domain" description="Helicase ATP-binding" evidence="19">
    <location>
        <begin position="265"/>
        <end position="439"/>
    </location>
</feature>
<evidence type="ECO:0000313" key="22">
    <source>
        <dbReference type="EMBL" id="SSX23716.1"/>
    </source>
</evidence>
<evidence type="ECO:0000256" key="14">
    <source>
        <dbReference type="ARBA" id="ARBA00023254"/>
    </source>
</evidence>
<dbReference type="Gene3D" id="3.40.50.300">
    <property type="entry name" value="P-loop containing nucleotide triphosphate hydrolases"/>
    <property type="match status" value="1"/>
</dbReference>
<keyword evidence="6" id="KW-0547">Nucleotide-binding</keyword>
<dbReference type="InterPro" id="IPR038718">
    <property type="entry name" value="SNF2-like_sf"/>
</dbReference>
<keyword evidence="7" id="KW-0227">DNA damage</keyword>
<reference evidence="22" key="2">
    <citation type="submission" date="2018-07" db="EMBL/GenBank/DDBJ databases">
        <authorList>
            <person name="Quirk P.G."/>
            <person name="Krulwich T.A."/>
        </authorList>
    </citation>
    <scope>NUCLEOTIDE SEQUENCE</scope>
</reference>
<reference evidence="21" key="1">
    <citation type="submission" date="2018-04" db="EMBL/GenBank/DDBJ databases">
        <authorList>
            <person name="Go L.Y."/>
            <person name="Mitchell J.A."/>
        </authorList>
    </citation>
    <scope>NUCLEOTIDE SEQUENCE</scope>
    <source>
        <tissue evidence="21">Whole organism</tissue>
    </source>
</reference>
<dbReference type="Gene3D" id="3.40.50.10810">
    <property type="entry name" value="Tandem AAA-ATPase domain"/>
    <property type="match status" value="1"/>
</dbReference>
<dbReference type="PROSITE" id="PS51192">
    <property type="entry name" value="HELICASE_ATP_BIND_1"/>
    <property type="match status" value="1"/>
</dbReference>
<protein>
    <recommendedName>
        <fullName evidence="3">DNA repair and recombination protein RAD54-like</fullName>
    </recommendedName>
    <alternativeName>
        <fullName evidence="17">Protein okra</fullName>
    </alternativeName>
</protein>
<dbReference type="GO" id="GO:0005634">
    <property type="term" value="C:nucleus"/>
    <property type="evidence" value="ECO:0007669"/>
    <property type="project" value="TreeGrafter"/>
</dbReference>
<gene>
    <name evidence="22" type="primary">CSON009478</name>
</gene>
<keyword evidence="11" id="KW-0067">ATP-binding</keyword>
<evidence type="ECO:0000256" key="1">
    <source>
        <dbReference type="ARBA" id="ARBA00007025"/>
    </source>
</evidence>
<dbReference type="GO" id="GO:0005524">
    <property type="term" value="F:ATP binding"/>
    <property type="evidence" value="ECO:0007669"/>
    <property type="project" value="UniProtKB-KW"/>
</dbReference>
<evidence type="ECO:0000256" key="15">
    <source>
        <dbReference type="ARBA" id="ARBA00023306"/>
    </source>
</evidence>
<keyword evidence="13" id="KW-0234">DNA repair</keyword>
<keyword evidence="15" id="KW-0131">Cell cycle</keyword>
<dbReference type="PROSITE" id="PS51194">
    <property type="entry name" value="HELICASE_CTER"/>
    <property type="match status" value="1"/>
</dbReference>
<dbReference type="GO" id="GO:0015616">
    <property type="term" value="F:DNA translocase activity"/>
    <property type="evidence" value="ECO:0007669"/>
    <property type="project" value="TreeGrafter"/>
</dbReference>
<evidence type="ECO:0000256" key="4">
    <source>
        <dbReference type="ARBA" id="ARBA00022553"/>
    </source>
</evidence>
<feature type="domain" description="Helicase C-terminal" evidence="20">
    <location>
        <begin position="598"/>
        <end position="755"/>
    </location>
</feature>
<evidence type="ECO:0000256" key="7">
    <source>
        <dbReference type="ARBA" id="ARBA00022763"/>
    </source>
</evidence>
<dbReference type="GO" id="GO:0016787">
    <property type="term" value="F:hydrolase activity"/>
    <property type="evidence" value="ECO:0007669"/>
    <property type="project" value="UniProtKB-KW"/>
</dbReference>
<evidence type="ECO:0000256" key="18">
    <source>
        <dbReference type="SAM" id="MobiDB-lite"/>
    </source>
</evidence>
<evidence type="ECO:0000259" key="19">
    <source>
        <dbReference type="PROSITE" id="PS51192"/>
    </source>
</evidence>
<dbReference type="InterPro" id="IPR014001">
    <property type="entry name" value="Helicase_ATP-bd"/>
</dbReference>
<organism evidence="22">
    <name type="scientific">Culicoides sonorensis</name>
    <name type="common">Biting midge</name>
    <dbReference type="NCBI Taxonomy" id="179676"/>
    <lineage>
        <taxon>Eukaryota</taxon>
        <taxon>Metazoa</taxon>
        <taxon>Ecdysozoa</taxon>
        <taxon>Arthropoda</taxon>
        <taxon>Hexapoda</taxon>
        <taxon>Insecta</taxon>
        <taxon>Pterygota</taxon>
        <taxon>Neoptera</taxon>
        <taxon>Endopterygota</taxon>
        <taxon>Diptera</taxon>
        <taxon>Nematocera</taxon>
        <taxon>Chironomoidea</taxon>
        <taxon>Ceratopogonidae</taxon>
        <taxon>Ceratopogoninae</taxon>
        <taxon>Culicoides</taxon>
        <taxon>Monoculicoides</taxon>
    </lineage>
</organism>
<evidence type="ECO:0000256" key="3">
    <source>
        <dbReference type="ARBA" id="ARBA00015341"/>
    </source>
</evidence>
<evidence type="ECO:0000256" key="11">
    <source>
        <dbReference type="ARBA" id="ARBA00022840"/>
    </source>
</evidence>
<keyword evidence="10" id="KW-0347">Helicase</keyword>
<dbReference type="Pfam" id="PF00271">
    <property type="entry name" value="Helicase_C"/>
    <property type="match status" value="1"/>
</dbReference>
<evidence type="ECO:0000256" key="10">
    <source>
        <dbReference type="ARBA" id="ARBA00022806"/>
    </source>
</evidence>
<dbReference type="SUPFAM" id="SSF52540">
    <property type="entry name" value="P-loop containing nucleoside triphosphate hydrolases"/>
    <property type="match status" value="2"/>
</dbReference>
<evidence type="ECO:0000256" key="16">
    <source>
        <dbReference type="ARBA" id="ARBA00024776"/>
    </source>
</evidence>
<keyword evidence="14" id="KW-0469">Meiosis</keyword>
<dbReference type="FunFam" id="3.40.50.10810:FF:000010">
    <property type="entry name" value="DNA repair and recombination protein RAD54-like"/>
    <property type="match status" value="1"/>
</dbReference>
<dbReference type="GO" id="GO:0004386">
    <property type="term" value="F:helicase activity"/>
    <property type="evidence" value="ECO:0007669"/>
    <property type="project" value="UniProtKB-KW"/>
</dbReference>
<dbReference type="AlphaFoldDB" id="A0A336M061"/>
<proteinExistence type="inferred from homology"/>